<dbReference type="InterPro" id="IPR023230">
    <property type="entry name" value="Glyco_hydro_2_CS"/>
</dbReference>
<evidence type="ECO:0000259" key="7">
    <source>
        <dbReference type="SMART" id="SM01038"/>
    </source>
</evidence>
<protein>
    <recommendedName>
        <fullName evidence="4">Lactase</fullName>
    </recommendedName>
</protein>
<sequence>MQLTNVEGEARCVERATETNRQTCVQRHSDWCDPTIFQKNRLPPRAYHIPETAICLNGQWAFNYSPTPEEAPDGATCSTQSIEETIQKAPKCWSFVTVPGHWQLQGYGRPQYTNIVYPFPACPPLVPTENPTGTYSRSFKRPPDWDDELQIRLRFDGVDSAFYVWLNGTQVGYSQGSRNPAEFDVTDIVFDDRPNYLIVQVLQWCSGSYIEDQDQWWLSGIFRDVHLIAFPYHRRINDVFIKTILDKEYKDAELIVDLDLDVRQDSFLLISLKDGRGISLHAEYSSIESPASNFTRVIPVSNPRKWTAETPYLYTLDITVLPGRIRPTPNHRIVQRIGFRSVELKNGNICVNGKAITFQGTNRHDHHPNLGRAVDEEYIRRDLLMMKRHNINAVRCSHYPSHPSLVRLCDELGLWVIDEADLECHGFAAAGAPRDPAEFTSDNDAWQPAYLDRMQQLVERDKNHPSVIIWSMGNESFLGRNHVAMSRWAKQRDPTRLIHYEPDGQARYTDMISHMYTSPGDLVREAESEGDDFTKPIILCEYAHAMGNGPGLLDEYQEAFRSHRRLQGGFIWEWANHGLWKEDNNGKNYYAYGGDFGDVPNDGTFVMDGLCHSDHTPSRGLVELKKAIEPIKAWVDGHDLVVSNRYDFLGLEHVVADYRVEAFGKENETLTCGFLQLPSIPAGTQARVPLPRDVLCAESPHERWLTVRFRERDRRAWAELGHVTAWSQDQLRQTRESNIPVAPNIRAPLISYSKLNVSCTKLEYKISTPTVTITFDRIRGQLSTWSHLDSPLLCKSKGSSSSPVLAMDFWRAPTDNDLAWQTAEWKRYGLHMMTSRLKSFQLDRLNAIAGSDSPNSDSESWLVNGEVRLKAHHALAPPSLAWYFDVETTYIISAVPPATPWSFYATLEIRTHLTPQGAHPANLPHVGHNLQLAPGYRNVTWFGRGPEESYNDKRASQRLGIWECTAEEMATRYDVPQEHGNRCDVRWCRVSPSLPSSDDYIDGGDDKPLPTICATFVPSRPKQLKAKSPDRSGNAGSVVNGQGNGSGRGSDNNGNGNNDSGVPSNRPTFQFATLLHDASTIESAKHPCDLLEPGAQRTGILWRLDADVAGVGTAACGPATLPKDQVECREREWSLRLEME</sequence>
<accession>A0AAN6F127</accession>
<dbReference type="InterPro" id="IPR008979">
    <property type="entry name" value="Galactose-bd-like_sf"/>
</dbReference>
<dbReference type="SMART" id="SM01038">
    <property type="entry name" value="Bgal_small_N"/>
    <property type="match status" value="1"/>
</dbReference>
<comment type="similarity">
    <text evidence="1 5">Belongs to the glycosyl hydrolase 2 family.</text>
</comment>
<keyword evidence="3 5" id="KW-0326">Glycosidase</keyword>
<dbReference type="GO" id="GO:0009341">
    <property type="term" value="C:beta-galactosidase complex"/>
    <property type="evidence" value="ECO:0007669"/>
    <property type="project" value="InterPro"/>
</dbReference>
<dbReference type="AlphaFoldDB" id="A0AAN6F127"/>
<gene>
    <name evidence="8" type="primary">LAC4</name>
    <name evidence="8" type="ORF">HRR80_002047</name>
</gene>
<feature type="compositionally biased region" description="Low complexity" evidence="6">
    <location>
        <begin position="1032"/>
        <end position="1041"/>
    </location>
</feature>
<dbReference type="PANTHER" id="PTHR46323:SF1">
    <property type="entry name" value="LACTASE"/>
    <property type="match status" value="1"/>
</dbReference>
<dbReference type="Pfam" id="PF16353">
    <property type="entry name" value="LacZ_4"/>
    <property type="match status" value="1"/>
</dbReference>
<dbReference type="InterPro" id="IPR006104">
    <property type="entry name" value="Glyco_hydro_2_N"/>
</dbReference>
<organism evidence="8 9">
    <name type="scientific">Exophiala dermatitidis</name>
    <name type="common">Black yeast-like fungus</name>
    <name type="synonym">Wangiella dermatitidis</name>
    <dbReference type="NCBI Taxonomy" id="5970"/>
    <lineage>
        <taxon>Eukaryota</taxon>
        <taxon>Fungi</taxon>
        <taxon>Dikarya</taxon>
        <taxon>Ascomycota</taxon>
        <taxon>Pezizomycotina</taxon>
        <taxon>Eurotiomycetes</taxon>
        <taxon>Chaetothyriomycetidae</taxon>
        <taxon>Chaetothyriales</taxon>
        <taxon>Herpotrichiellaceae</taxon>
        <taxon>Exophiala</taxon>
    </lineage>
</organism>
<dbReference type="PRINTS" id="PR00132">
    <property type="entry name" value="GLHYDRLASE2"/>
</dbReference>
<dbReference type="SUPFAM" id="SSF51445">
    <property type="entry name" value="(Trans)glycosidases"/>
    <property type="match status" value="1"/>
</dbReference>
<feature type="domain" description="Beta galactosidase small chain/" evidence="7">
    <location>
        <begin position="765"/>
        <end position="1138"/>
    </location>
</feature>
<dbReference type="InterPro" id="IPR006101">
    <property type="entry name" value="Glyco_hydro_2"/>
</dbReference>
<dbReference type="EMBL" id="JAJGCB010000003">
    <property type="protein sequence ID" value="KAJ8993537.1"/>
    <property type="molecule type" value="Genomic_DNA"/>
</dbReference>
<dbReference type="InterPro" id="IPR017853">
    <property type="entry name" value="GH"/>
</dbReference>
<dbReference type="Pfam" id="PF02836">
    <property type="entry name" value="Glyco_hydro_2_C"/>
    <property type="match status" value="1"/>
</dbReference>
<dbReference type="InterPro" id="IPR006103">
    <property type="entry name" value="Glyco_hydro_2_cat"/>
</dbReference>
<dbReference type="Pfam" id="PF00703">
    <property type="entry name" value="Glyco_hydro_2"/>
    <property type="match status" value="1"/>
</dbReference>
<dbReference type="Gene3D" id="2.70.98.10">
    <property type="match status" value="1"/>
</dbReference>
<dbReference type="SUPFAM" id="SSF49303">
    <property type="entry name" value="beta-Galactosidase/glucuronidase domain"/>
    <property type="match status" value="2"/>
</dbReference>
<dbReference type="Gene3D" id="2.60.40.10">
    <property type="entry name" value="Immunoglobulins"/>
    <property type="match status" value="2"/>
</dbReference>
<dbReference type="InterPro" id="IPR050347">
    <property type="entry name" value="Bact_Beta-galactosidase"/>
</dbReference>
<reference evidence="8" key="1">
    <citation type="submission" date="2023-01" db="EMBL/GenBank/DDBJ databases">
        <title>Exophiala dermititidis isolated from Cystic Fibrosis Patient.</title>
        <authorList>
            <person name="Kurbessoian T."/>
            <person name="Crocker A."/>
            <person name="Murante D."/>
            <person name="Hogan D.A."/>
            <person name="Stajich J.E."/>
        </authorList>
    </citation>
    <scope>NUCLEOTIDE SEQUENCE</scope>
    <source>
        <strain evidence="8">Ex8</strain>
    </source>
</reference>
<dbReference type="Pfam" id="PF02929">
    <property type="entry name" value="Bgal_small_N"/>
    <property type="match status" value="1"/>
</dbReference>
<evidence type="ECO:0000256" key="6">
    <source>
        <dbReference type="SAM" id="MobiDB-lite"/>
    </source>
</evidence>
<evidence type="ECO:0000256" key="1">
    <source>
        <dbReference type="ARBA" id="ARBA00007401"/>
    </source>
</evidence>
<dbReference type="GO" id="GO:0004565">
    <property type="term" value="F:beta-galactosidase activity"/>
    <property type="evidence" value="ECO:0007669"/>
    <property type="project" value="InterPro"/>
</dbReference>
<dbReference type="FunFam" id="3.20.20.80:FF:000018">
    <property type="entry name" value="Beta-galactosidase"/>
    <property type="match status" value="1"/>
</dbReference>
<proteinExistence type="inferred from homology"/>
<dbReference type="InterPro" id="IPR011013">
    <property type="entry name" value="Gal_mutarotase_sf_dom"/>
</dbReference>
<dbReference type="InterPro" id="IPR006102">
    <property type="entry name" value="Ig-like_GH2"/>
</dbReference>
<dbReference type="Gene3D" id="3.20.20.80">
    <property type="entry name" value="Glycosidases"/>
    <property type="match status" value="1"/>
</dbReference>
<feature type="compositionally biased region" description="Low complexity" evidence="6">
    <location>
        <begin position="1049"/>
        <end position="1065"/>
    </location>
</feature>
<keyword evidence="2 5" id="KW-0378">Hydrolase</keyword>
<comment type="caution">
    <text evidence="8">The sequence shown here is derived from an EMBL/GenBank/DDBJ whole genome shotgun (WGS) entry which is preliminary data.</text>
</comment>
<dbReference type="GO" id="GO:0030246">
    <property type="term" value="F:carbohydrate binding"/>
    <property type="evidence" value="ECO:0007669"/>
    <property type="project" value="InterPro"/>
</dbReference>
<evidence type="ECO:0000256" key="2">
    <source>
        <dbReference type="ARBA" id="ARBA00022801"/>
    </source>
</evidence>
<dbReference type="PROSITE" id="PS00719">
    <property type="entry name" value="GLYCOSYL_HYDROL_F2_1"/>
    <property type="match status" value="1"/>
</dbReference>
<name>A0AAN6F127_EXODE</name>
<dbReference type="InterPro" id="IPR032312">
    <property type="entry name" value="LacZ_4"/>
</dbReference>
<dbReference type="InterPro" id="IPR023232">
    <property type="entry name" value="Glyco_hydro_2_AS"/>
</dbReference>
<evidence type="ECO:0000256" key="4">
    <source>
        <dbReference type="ARBA" id="ARBA00032230"/>
    </source>
</evidence>
<evidence type="ECO:0000256" key="5">
    <source>
        <dbReference type="RuleBase" id="RU361154"/>
    </source>
</evidence>
<dbReference type="GO" id="GO:0005990">
    <property type="term" value="P:lactose catabolic process"/>
    <property type="evidence" value="ECO:0007669"/>
    <property type="project" value="TreeGrafter"/>
</dbReference>
<evidence type="ECO:0000313" key="8">
    <source>
        <dbReference type="EMBL" id="KAJ8993537.1"/>
    </source>
</evidence>
<dbReference type="PANTHER" id="PTHR46323">
    <property type="entry name" value="BETA-GALACTOSIDASE"/>
    <property type="match status" value="1"/>
</dbReference>
<evidence type="ECO:0000313" key="9">
    <source>
        <dbReference type="Proteomes" id="UP001161757"/>
    </source>
</evidence>
<dbReference type="InterPro" id="IPR036156">
    <property type="entry name" value="Beta-gal/glucu_dom_sf"/>
</dbReference>
<dbReference type="SUPFAM" id="SSF74650">
    <property type="entry name" value="Galactose mutarotase-like"/>
    <property type="match status" value="1"/>
</dbReference>
<dbReference type="Pfam" id="PF02837">
    <property type="entry name" value="Glyco_hydro_2_N"/>
    <property type="match status" value="1"/>
</dbReference>
<dbReference type="InterPro" id="IPR014718">
    <property type="entry name" value="GH-type_carb-bd"/>
</dbReference>
<dbReference type="PROSITE" id="PS00608">
    <property type="entry name" value="GLYCOSYL_HYDROL_F2_2"/>
    <property type="match status" value="1"/>
</dbReference>
<dbReference type="InterPro" id="IPR004199">
    <property type="entry name" value="B-gal_small/dom_5"/>
</dbReference>
<dbReference type="Gene3D" id="2.60.120.260">
    <property type="entry name" value="Galactose-binding domain-like"/>
    <property type="match status" value="1"/>
</dbReference>
<dbReference type="InterPro" id="IPR013783">
    <property type="entry name" value="Ig-like_fold"/>
</dbReference>
<feature type="region of interest" description="Disordered" evidence="6">
    <location>
        <begin position="1012"/>
        <end position="1067"/>
    </location>
</feature>
<evidence type="ECO:0000256" key="3">
    <source>
        <dbReference type="ARBA" id="ARBA00023295"/>
    </source>
</evidence>
<dbReference type="SUPFAM" id="SSF49785">
    <property type="entry name" value="Galactose-binding domain-like"/>
    <property type="match status" value="1"/>
</dbReference>
<dbReference type="Proteomes" id="UP001161757">
    <property type="component" value="Unassembled WGS sequence"/>
</dbReference>